<dbReference type="GO" id="GO:0035025">
    <property type="term" value="P:positive regulation of Rho protein signal transduction"/>
    <property type="evidence" value="ECO:0007669"/>
    <property type="project" value="InterPro"/>
</dbReference>
<accession>A0A553P2M2</accession>
<evidence type="ECO:0000259" key="1">
    <source>
        <dbReference type="SMART" id="SM01283"/>
    </source>
</evidence>
<gene>
    <name evidence="2" type="ORF">TCAL_03936</name>
</gene>
<organism evidence="2 3">
    <name type="scientific">Tigriopus californicus</name>
    <name type="common">Marine copepod</name>
    <dbReference type="NCBI Taxonomy" id="6832"/>
    <lineage>
        <taxon>Eukaryota</taxon>
        <taxon>Metazoa</taxon>
        <taxon>Ecdysozoa</taxon>
        <taxon>Arthropoda</taxon>
        <taxon>Crustacea</taxon>
        <taxon>Multicrustacea</taxon>
        <taxon>Hexanauplia</taxon>
        <taxon>Copepoda</taxon>
        <taxon>Harpacticoida</taxon>
        <taxon>Harpacticidae</taxon>
        <taxon>Tigriopus</taxon>
    </lineage>
</organism>
<dbReference type="EMBL" id="VCGU01000008">
    <property type="protein sequence ID" value="TRY71945.1"/>
    <property type="molecule type" value="Genomic_DNA"/>
</dbReference>
<dbReference type="Gene3D" id="1.10.10.1540">
    <property type="entry name" value="Costar domain"/>
    <property type="match status" value="2"/>
</dbReference>
<dbReference type="SMART" id="SM01283">
    <property type="entry name" value="Costars"/>
    <property type="match status" value="2"/>
</dbReference>
<dbReference type="Proteomes" id="UP000318571">
    <property type="component" value="Chromosome 7"/>
</dbReference>
<dbReference type="AlphaFoldDB" id="A0A553P2M2"/>
<dbReference type="InterPro" id="IPR038095">
    <property type="entry name" value="Costars_sf"/>
</dbReference>
<dbReference type="InterPro" id="IPR027817">
    <property type="entry name" value="Costars_dom"/>
</dbReference>
<feature type="domain" description="Costars" evidence="1">
    <location>
        <begin position="59"/>
        <end position="133"/>
    </location>
</feature>
<sequence length="267" mass="30253">MIRRSGGSDIKERKLLLETAMTNSTCTQPVDKAISKDDPNYGRPQQGTFTEARGQRAQIHVHKEMLELCEIIYMNGEEQEDGTTGILFGDLFRIYTRISDKVVGLLLRARKYRLLYFEPEMLFQAMSSPHIVIQKKPRPAHYGTPVAGSKTEARGKAAHQRLSLEVLELCLIIQDYGVKDPNTGLASIKFGRLFDIYTNISDKVVGVLLRARKHSLLTFQGEILFQRQDDHVDITLLKSVDEIRTIIGPVVSEAKEDFEWGKCISRS</sequence>
<reference evidence="2 3" key="1">
    <citation type="journal article" date="2018" name="Nat. Ecol. Evol.">
        <title>Genomic signatures of mitonuclear coevolution across populations of Tigriopus californicus.</title>
        <authorList>
            <person name="Barreto F.S."/>
            <person name="Watson E.T."/>
            <person name="Lima T.G."/>
            <person name="Willett C.S."/>
            <person name="Edmands S."/>
            <person name="Li W."/>
            <person name="Burton R.S."/>
        </authorList>
    </citation>
    <scope>NUCLEOTIDE SEQUENCE [LARGE SCALE GENOMIC DNA]</scope>
    <source>
        <strain evidence="2 3">San Diego</strain>
    </source>
</reference>
<keyword evidence="3" id="KW-1185">Reference proteome</keyword>
<dbReference type="GO" id="GO:0030017">
    <property type="term" value="C:sarcomere"/>
    <property type="evidence" value="ECO:0007669"/>
    <property type="project" value="TreeGrafter"/>
</dbReference>
<dbReference type="GO" id="GO:0003779">
    <property type="term" value="F:actin binding"/>
    <property type="evidence" value="ECO:0007669"/>
    <property type="project" value="InterPro"/>
</dbReference>
<feature type="domain" description="Costars" evidence="1">
    <location>
        <begin position="160"/>
        <end position="237"/>
    </location>
</feature>
<dbReference type="InterPro" id="IPR026111">
    <property type="entry name" value="Abra"/>
</dbReference>
<evidence type="ECO:0000313" key="2">
    <source>
        <dbReference type="EMBL" id="TRY71945.1"/>
    </source>
</evidence>
<name>A0A553P2M2_TIGCA</name>
<dbReference type="PANTHER" id="PTHR22739">
    <property type="entry name" value="STRIATED MUSCLE ACTIVATOR OF RHO-DEPENDENT SIGNALING-RELATED"/>
    <property type="match status" value="1"/>
</dbReference>
<protein>
    <recommendedName>
        <fullName evidence="1">Costars domain-containing protein</fullName>
    </recommendedName>
</protein>
<evidence type="ECO:0000313" key="3">
    <source>
        <dbReference type="Proteomes" id="UP000318571"/>
    </source>
</evidence>
<comment type="caution">
    <text evidence="2">The sequence shown here is derived from an EMBL/GenBank/DDBJ whole genome shotgun (WGS) entry which is preliminary data.</text>
</comment>
<dbReference type="PANTHER" id="PTHR22739:SF7">
    <property type="entry name" value="EG:152A3.3 PROTEIN-RELATED"/>
    <property type="match status" value="1"/>
</dbReference>
<dbReference type="Pfam" id="PF14705">
    <property type="entry name" value="Costars"/>
    <property type="match status" value="2"/>
</dbReference>
<dbReference type="GO" id="GO:0045944">
    <property type="term" value="P:positive regulation of transcription by RNA polymerase II"/>
    <property type="evidence" value="ECO:0007669"/>
    <property type="project" value="TreeGrafter"/>
</dbReference>
<proteinExistence type="predicted"/>